<accession>A0AAD3HKN7</accession>
<reference evidence="2 3" key="1">
    <citation type="journal article" date="2021" name="Sci. Rep.">
        <title>Genome sequencing of the multicellular alga Astrephomene provides insights into convergent evolution of germ-soma differentiation.</title>
        <authorList>
            <person name="Yamashita S."/>
            <person name="Yamamoto K."/>
            <person name="Matsuzaki R."/>
            <person name="Suzuki S."/>
            <person name="Yamaguchi H."/>
            <person name="Hirooka S."/>
            <person name="Minakuchi Y."/>
            <person name="Miyagishima S."/>
            <person name="Kawachi M."/>
            <person name="Toyoda A."/>
            <person name="Nozaki H."/>
        </authorList>
    </citation>
    <scope>NUCLEOTIDE SEQUENCE [LARGE SCALE GENOMIC DNA]</scope>
    <source>
        <strain evidence="2 3">NIES-4017</strain>
    </source>
</reference>
<dbReference type="GO" id="GO:0046872">
    <property type="term" value="F:metal ion binding"/>
    <property type="evidence" value="ECO:0007669"/>
    <property type="project" value="InterPro"/>
</dbReference>
<keyword evidence="3" id="KW-1185">Reference proteome</keyword>
<feature type="non-terminal residue" evidence="2">
    <location>
        <position position="211"/>
    </location>
</feature>
<dbReference type="Proteomes" id="UP001054857">
    <property type="component" value="Unassembled WGS sequence"/>
</dbReference>
<feature type="non-terminal residue" evidence="2">
    <location>
        <position position="1"/>
    </location>
</feature>
<name>A0AAD3HKN7_9CHLO</name>
<gene>
    <name evidence="2" type="ORF">Agub_g5025</name>
</gene>
<dbReference type="Gene3D" id="3.30.830.10">
    <property type="entry name" value="Metalloenzyme, LuxS/M16 peptidase-like"/>
    <property type="match status" value="1"/>
</dbReference>
<feature type="domain" description="Peptidase M16 C-terminal" evidence="1">
    <location>
        <begin position="9"/>
        <end position="121"/>
    </location>
</feature>
<dbReference type="SUPFAM" id="SSF63411">
    <property type="entry name" value="LuxS/MPP-like metallohydrolase"/>
    <property type="match status" value="1"/>
</dbReference>
<organism evidence="2 3">
    <name type="scientific">Astrephomene gubernaculifera</name>
    <dbReference type="NCBI Taxonomy" id="47775"/>
    <lineage>
        <taxon>Eukaryota</taxon>
        <taxon>Viridiplantae</taxon>
        <taxon>Chlorophyta</taxon>
        <taxon>core chlorophytes</taxon>
        <taxon>Chlorophyceae</taxon>
        <taxon>CS clade</taxon>
        <taxon>Chlamydomonadales</taxon>
        <taxon>Astrephomenaceae</taxon>
        <taxon>Astrephomene</taxon>
    </lineage>
</organism>
<evidence type="ECO:0000313" key="2">
    <source>
        <dbReference type="EMBL" id="GFR43895.1"/>
    </source>
</evidence>
<dbReference type="Pfam" id="PF05193">
    <property type="entry name" value="Peptidase_M16_C"/>
    <property type="match status" value="1"/>
</dbReference>
<dbReference type="InterPro" id="IPR011249">
    <property type="entry name" value="Metalloenz_LuxS/M16"/>
</dbReference>
<evidence type="ECO:0000259" key="1">
    <source>
        <dbReference type="Pfam" id="PF05193"/>
    </source>
</evidence>
<proteinExistence type="predicted"/>
<protein>
    <recommendedName>
        <fullName evidence="1">Peptidase M16 C-terminal domain-containing protein</fullName>
    </recommendedName>
</protein>
<dbReference type="InterPro" id="IPR007863">
    <property type="entry name" value="Peptidase_M16_C"/>
</dbReference>
<evidence type="ECO:0000313" key="3">
    <source>
        <dbReference type="Proteomes" id="UP001054857"/>
    </source>
</evidence>
<dbReference type="AlphaFoldDB" id="A0AAD3HKN7"/>
<comment type="caution">
    <text evidence="2">The sequence shown here is derived from an EMBL/GenBank/DDBJ whole genome shotgun (WGS) entry which is preliminary data.</text>
</comment>
<dbReference type="EMBL" id="BMAR01000006">
    <property type="protein sequence ID" value="GFR43895.1"/>
    <property type="molecule type" value="Genomic_DNA"/>
</dbReference>
<sequence length="211" mass="21844">AAAGLRPVVYLVDRPGLTQATVLVGEPGIPLSDPDLFPLDVLGGVFNSFGGQLFDTLRSRQGLAYSVAGGWDSPPDHTGLFLAGGQTSSPGEFLTSLRRLLQRATAASSGPSASELAAAQAETLNSFAFNFASSAAQLQRILVYDLLGLPQDFLFRYQRGIAAVGRGAVLRAAAAHLHPGAQAVVVVADGGRVRAGLEAAGYEVVELGLQD</sequence>